<dbReference type="InterPro" id="IPR014284">
    <property type="entry name" value="RNA_pol_sigma-70_dom"/>
</dbReference>
<dbReference type="SUPFAM" id="SSF88659">
    <property type="entry name" value="Sigma3 and sigma4 domains of RNA polymerase sigma factors"/>
    <property type="match status" value="1"/>
</dbReference>
<proteinExistence type="inferred from homology"/>
<evidence type="ECO:0000256" key="4">
    <source>
        <dbReference type="ARBA" id="ARBA00023163"/>
    </source>
</evidence>
<evidence type="ECO:0000256" key="1">
    <source>
        <dbReference type="ARBA" id="ARBA00010641"/>
    </source>
</evidence>
<keyword evidence="3" id="KW-0731">Sigma factor</keyword>
<dbReference type="Pfam" id="PF04542">
    <property type="entry name" value="Sigma70_r2"/>
    <property type="match status" value="1"/>
</dbReference>
<dbReference type="NCBIfam" id="TIGR02937">
    <property type="entry name" value="sigma70-ECF"/>
    <property type="match status" value="1"/>
</dbReference>
<dbReference type="GO" id="GO:0016987">
    <property type="term" value="F:sigma factor activity"/>
    <property type="evidence" value="ECO:0007669"/>
    <property type="project" value="UniProtKB-KW"/>
</dbReference>
<protein>
    <submittedName>
        <fullName evidence="7">RNA polymerase, sigma-24 subunit, ECF subfamily</fullName>
    </submittedName>
</protein>
<dbReference type="InterPro" id="IPR013325">
    <property type="entry name" value="RNA_pol_sigma_r2"/>
</dbReference>
<accession>H1Y5K9</accession>
<comment type="similarity">
    <text evidence="1">Belongs to the sigma-70 factor family. ECF subfamily.</text>
</comment>
<dbReference type="GO" id="GO:0006352">
    <property type="term" value="P:DNA-templated transcription initiation"/>
    <property type="evidence" value="ECO:0007669"/>
    <property type="project" value="InterPro"/>
</dbReference>
<dbReference type="PANTHER" id="PTHR43133">
    <property type="entry name" value="RNA POLYMERASE ECF-TYPE SIGMA FACTO"/>
    <property type="match status" value="1"/>
</dbReference>
<dbReference type="EMBL" id="CM001403">
    <property type="protein sequence ID" value="EHQ29361.1"/>
    <property type="molecule type" value="Genomic_DNA"/>
</dbReference>
<dbReference type="AlphaFoldDB" id="H1Y5K9"/>
<evidence type="ECO:0000313" key="7">
    <source>
        <dbReference type="EMBL" id="EHQ29361.1"/>
    </source>
</evidence>
<feature type="domain" description="RNA polymerase sigma-70 region 2" evidence="5">
    <location>
        <begin position="24"/>
        <end position="90"/>
    </location>
</feature>
<dbReference type="InterPro" id="IPR013249">
    <property type="entry name" value="RNA_pol_sigma70_r4_t2"/>
</dbReference>
<dbReference type="InterPro" id="IPR013324">
    <property type="entry name" value="RNA_pol_sigma_r3/r4-like"/>
</dbReference>
<evidence type="ECO:0000256" key="2">
    <source>
        <dbReference type="ARBA" id="ARBA00023015"/>
    </source>
</evidence>
<dbReference type="Proteomes" id="UP000002774">
    <property type="component" value="Chromosome"/>
</dbReference>
<organism evidence="7 8">
    <name type="scientific">Mucilaginibacter paludis DSM 18603</name>
    <dbReference type="NCBI Taxonomy" id="714943"/>
    <lineage>
        <taxon>Bacteria</taxon>
        <taxon>Pseudomonadati</taxon>
        <taxon>Bacteroidota</taxon>
        <taxon>Sphingobacteriia</taxon>
        <taxon>Sphingobacteriales</taxon>
        <taxon>Sphingobacteriaceae</taxon>
        <taxon>Mucilaginibacter</taxon>
    </lineage>
</organism>
<dbReference type="HOGENOM" id="CLU_047691_3_4_10"/>
<dbReference type="Gene3D" id="1.10.10.10">
    <property type="entry name" value="Winged helix-like DNA-binding domain superfamily/Winged helix DNA-binding domain"/>
    <property type="match status" value="1"/>
</dbReference>
<keyword evidence="2" id="KW-0805">Transcription regulation</keyword>
<dbReference type="InterPro" id="IPR007627">
    <property type="entry name" value="RNA_pol_sigma70_r2"/>
</dbReference>
<gene>
    <name evidence="7" type="ORF">Mucpa_5286</name>
</gene>
<dbReference type="CDD" id="cd06171">
    <property type="entry name" value="Sigma70_r4"/>
    <property type="match status" value="1"/>
</dbReference>
<dbReference type="GO" id="GO:0003677">
    <property type="term" value="F:DNA binding"/>
    <property type="evidence" value="ECO:0007669"/>
    <property type="project" value="InterPro"/>
</dbReference>
<name>H1Y5K9_9SPHI</name>
<sequence length="183" mass="21608">MNTLTDNTIMLKVKAGDLDKMSLLFERYHRPLYGFLYHMTYRREASEDMVQTVFYKMLKYRYTFTGEGEFVHWMYSIARNVLKDSARKSKLPMQQESVDDMADRIGGGTPADGQLEKKQAHRELHNAMARLNEDQREVLTLSRFQELKHQEIAKILNITEGAVKVRVHRAMQELKEIYVKMER</sequence>
<feature type="domain" description="RNA polymerase sigma factor 70 region 4 type 2" evidence="6">
    <location>
        <begin position="122"/>
        <end position="174"/>
    </location>
</feature>
<evidence type="ECO:0000256" key="3">
    <source>
        <dbReference type="ARBA" id="ARBA00023082"/>
    </source>
</evidence>
<evidence type="ECO:0000259" key="6">
    <source>
        <dbReference type="Pfam" id="PF08281"/>
    </source>
</evidence>
<reference evidence="7" key="1">
    <citation type="submission" date="2011-09" db="EMBL/GenBank/DDBJ databases">
        <title>The permanent draft genome of Mucilaginibacter paludis DSM 18603.</title>
        <authorList>
            <consortium name="US DOE Joint Genome Institute (JGI-PGF)"/>
            <person name="Lucas S."/>
            <person name="Han J."/>
            <person name="Lapidus A."/>
            <person name="Bruce D."/>
            <person name="Goodwin L."/>
            <person name="Pitluck S."/>
            <person name="Peters L."/>
            <person name="Kyrpides N."/>
            <person name="Mavromatis K."/>
            <person name="Ivanova N."/>
            <person name="Mikhailova N."/>
            <person name="Held B."/>
            <person name="Detter J.C."/>
            <person name="Tapia R."/>
            <person name="Han C."/>
            <person name="Land M."/>
            <person name="Hauser L."/>
            <person name="Markowitz V."/>
            <person name="Cheng J.-F."/>
            <person name="Hugenholtz P."/>
            <person name="Woyke T."/>
            <person name="Wu D."/>
            <person name="Tindall B."/>
            <person name="Brambilla E."/>
            <person name="Klenk H.-P."/>
            <person name="Eisen J.A."/>
        </authorList>
    </citation>
    <scope>NUCLEOTIDE SEQUENCE [LARGE SCALE GENOMIC DNA]</scope>
    <source>
        <strain evidence="7">DSM 18603</strain>
    </source>
</reference>
<dbReference type="SUPFAM" id="SSF88946">
    <property type="entry name" value="Sigma2 domain of RNA polymerase sigma factors"/>
    <property type="match status" value="1"/>
</dbReference>
<dbReference type="InterPro" id="IPR039425">
    <property type="entry name" value="RNA_pol_sigma-70-like"/>
</dbReference>
<dbReference type="Gene3D" id="1.10.1740.10">
    <property type="match status" value="1"/>
</dbReference>
<keyword evidence="8" id="KW-1185">Reference proteome</keyword>
<evidence type="ECO:0000313" key="8">
    <source>
        <dbReference type="Proteomes" id="UP000002774"/>
    </source>
</evidence>
<evidence type="ECO:0000259" key="5">
    <source>
        <dbReference type="Pfam" id="PF04542"/>
    </source>
</evidence>
<dbReference type="eggNOG" id="COG1595">
    <property type="taxonomic scope" value="Bacteria"/>
</dbReference>
<dbReference type="InterPro" id="IPR036388">
    <property type="entry name" value="WH-like_DNA-bd_sf"/>
</dbReference>
<dbReference type="PANTHER" id="PTHR43133:SF62">
    <property type="entry name" value="RNA POLYMERASE SIGMA FACTOR SIGZ"/>
    <property type="match status" value="1"/>
</dbReference>
<dbReference type="STRING" id="714943.Mucpa_5286"/>
<dbReference type="Pfam" id="PF08281">
    <property type="entry name" value="Sigma70_r4_2"/>
    <property type="match status" value="1"/>
</dbReference>
<keyword evidence="4" id="KW-0804">Transcription</keyword>